<organism evidence="1 2">
    <name type="scientific">Kingdonia uniflora</name>
    <dbReference type="NCBI Taxonomy" id="39325"/>
    <lineage>
        <taxon>Eukaryota</taxon>
        <taxon>Viridiplantae</taxon>
        <taxon>Streptophyta</taxon>
        <taxon>Embryophyta</taxon>
        <taxon>Tracheophyta</taxon>
        <taxon>Spermatophyta</taxon>
        <taxon>Magnoliopsida</taxon>
        <taxon>Ranunculales</taxon>
        <taxon>Circaeasteraceae</taxon>
        <taxon>Kingdonia</taxon>
    </lineage>
</organism>
<protein>
    <submittedName>
        <fullName evidence="1">Uncharacterized protein</fullName>
    </submittedName>
</protein>
<keyword evidence="2" id="KW-1185">Reference proteome</keyword>
<evidence type="ECO:0000313" key="2">
    <source>
        <dbReference type="Proteomes" id="UP000541444"/>
    </source>
</evidence>
<dbReference type="Proteomes" id="UP000541444">
    <property type="component" value="Unassembled WGS sequence"/>
</dbReference>
<comment type="caution">
    <text evidence="1">The sequence shown here is derived from an EMBL/GenBank/DDBJ whole genome shotgun (WGS) entry which is preliminary data.</text>
</comment>
<name>A0A7J7MMT1_9MAGN</name>
<dbReference type="AlphaFoldDB" id="A0A7J7MMT1"/>
<gene>
    <name evidence="1" type="ORF">GIB67_024084</name>
</gene>
<sequence>MGDSDDRLTILETTVSDLTFTIGELVEQLRLMNLAKAFASAKRRYRSKKKGVMEVDGDNDFVEIDSNSAIRYW</sequence>
<accession>A0A7J7MMT1</accession>
<dbReference type="EMBL" id="JACGCM010001377">
    <property type="protein sequence ID" value="KAF6156114.1"/>
    <property type="molecule type" value="Genomic_DNA"/>
</dbReference>
<evidence type="ECO:0000313" key="1">
    <source>
        <dbReference type="EMBL" id="KAF6156114.1"/>
    </source>
</evidence>
<reference evidence="1 2" key="1">
    <citation type="journal article" date="2020" name="IScience">
        <title>Genome Sequencing of the Endangered Kingdonia uniflora (Circaeasteraceae, Ranunculales) Reveals Potential Mechanisms of Evolutionary Specialization.</title>
        <authorList>
            <person name="Sun Y."/>
            <person name="Deng T."/>
            <person name="Zhang A."/>
            <person name="Moore M.J."/>
            <person name="Landis J.B."/>
            <person name="Lin N."/>
            <person name="Zhang H."/>
            <person name="Zhang X."/>
            <person name="Huang J."/>
            <person name="Zhang X."/>
            <person name="Sun H."/>
            <person name="Wang H."/>
        </authorList>
    </citation>
    <scope>NUCLEOTIDE SEQUENCE [LARGE SCALE GENOMIC DNA]</scope>
    <source>
        <strain evidence="1">TB1705</strain>
        <tissue evidence="1">Leaf</tissue>
    </source>
</reference>
<proteinExistence type="predicted"/>